<evidence type="ECO:0000256" key="31">
    <source>
        <dbReference type="ARBA" id="ARBA00023296"/>
    </source>
</evidence>
<dbReference type="GO" id="GO:0055036">
    <property type="term" value="C:virion membrane"/>
    <property type="evidence" value="ECO:0007669"/>
    <property type="project" value="UniProtKB-SubCell"/>
</dbReference>
<feature type="domain" description="Retroviral envelope protein GP41-like" evidence="35">
    <location>
        <begin position="512"/>
        <end position="702"/>
    </location>
</feature>
<feature type="region of interest" description="CD4-binding loop" evidence="32">
    <location>
        <begin position="358"/>
        <end position="368"/>
    </location>
</feature>
<evidence type="ECO:0000256" key="19">
    <source>
        <dbReference type="ARBA" id="ARBA00022870"/>
    </source>
</evidence>
<dbReference type="CDD" id="cd09909">
    <property type="entry name" value="HIV-1-like_HR1-HR2"/>
    <property type="match status" value="1"/>
</dbReference>
<comment type="function">
    <text evidence="32">Transmembrane protein gp41: Acts as a class I viral fusion protein. Under the current model, the protein has at least 3 conformational states: pre-fusion native state, pre-hairpin intermediate state, and post-fusion hairpin state. During fusion of viral and target intracellular membranes, the coiled coil regions (heptad repeats) assume a trimer-of-hairpins structure, positioning the fusion peptide in close proximity to the C-terminal region of the ectodomain. The formation of this structure appears to drive apposition and subsequent fusion of viral and target cell membranes. Complete fusion occurs in host cell endosomes and is dynamin-dependent, however some lipid transfer might occur at the plasma membrane. The virus undergoes clathrin-dependent internalization long before endosomal fusion, thus minimizing the surface exposure of conserved viral epitopes during fusion and reducing the efficacy of inhibitors targeting these epitopes. Membranes fusion leads to delivery of the nucleocapsid into the cytoplasm.</text>
</comment>
<evidence type="ECO:0000256" key="15">
    <source>
        <dbReference type="ARBA" id="ARBA00022703"/>
    </source>
</evidence>
<comment type="PTM">
    <text evidence="32">Specific enzymatic cleavages in vivo yield mature proteins. Envelope glycoproteins are synthesized as a inactive precursor that is heavily N-glycosylated and processed likely by host cell furin in the Golgi to yield the mature SU and TM proteins. The cleavage site between SU and TM requires the minimal sequence [KR]-X-[KR]-R. About 2 of the 9 disulfide bonds of gp41 are reduced by P4HB/PDI, following binding to CD4 receptor.</text>
</comment>
<feature type="lipid moiety-binding region" description="S-palmitoyl cysteine; by host" evidence="32">
    <location>
        <position position="826"/>
    </location>
</feature>
<evidence type="ECO:0000256" key="29">
    <source>
        <dbReference type="ARBA" id="ARBA00023280"/>
    </source>
</evidence>
<keyword evidence="19 32" id="KW-1043">Host membrane</keyword>
<dbReference type="GO" id="GO:0019062">
    <property type="term" value="P:virion attachment to host cell"/>
    <property type="evidence" value="ECO:0007669"/>
    <property type="project" value="UniProtKB-UniRule"/>
</dbReference>
<dbReference type="GO" id="GO:0044175">
    <property type="term" value="C:host cell endosome membrane"/>
    <property type="evidence" value="ECO:0007669"/>
    <property type="project" value="UniProtKB-SubCell"/>
</dbReference>
<dbReference type="Gene3D" id="1.20.5.490">
    <property type="entry name" value="Single helix bin"/>
    <property type="match status" value="1"/>
</dbReference>
<dbReference type="InterPro" id="IPR000777">
    <property type="entry name" value="HIV1_Gp120"/>
</dbReference>
<evidence type="ECO:0000259" key="34">
    <source>
        <dbReference type="Pfam" id="PF00516"/>
    </source>
</evidence>
<keyword evidence="27 32" id="KW-1015">Disulfide bond</keyword>
<evidence type="ECO:0000256" key="3">
    <source>
        <dbReference type="ARBA" id="ARBA00004505"/>
    </source>
</evidence>
<feature type="disulfide bond" evidence="32">
    <location>
        <begin position="214"/>
        <end position="243"/>
    </location>
</feature>
<feature type="transmembrane region" description="Helical" evidence="33">
    <location>
        <begin position="660"/>
        <end position="687"/>
    </location>
</feature>
<keyword evidence="16 32" id="KW-0732">Signal</keyword>
<evidence type="ECO:0000256" key="26">
    <source>
        <dbReference type="ARBA" id="ARBA00023139"/>
    </source>
</evidence>
<evidence type="ECO:0000256" key="27">
    <source>
        <dbReference type="ARBA" id="ARBA00023157"/>
    </source>
</evidence>
<evidence type="ECO:0000256" key="32">
    <source>
        <dbReference type="HAMAP-Rule" id="MF_04083"/>
    </source>
</evidence>
<keyword evidence="17 32" id="KW-1161">Viral attachment to host cell</keyword>
<keyword evidence="29 32" id="KW-0899">Viral immunoevasion</keyword>
<proteinExistence type="inferred from homology"/>
<dbReference type="GO" id="GO:0016020">
    <property type="term" value="C:membrane"/>
    <property type="evidence" value="ECO:0007669"/>
    <property type="project" value="UniProtKB-UniRule"/>
</dbReference>
<feature type="region of interest" description="MPER; binding to GalCer" evidence="32">
    <location>
        <begin position="644"/>
        <end position="665"/>
    </location>
</feature>
<evidence type="ECO:0000256" key="10">
    <source>
        <dbReference type="ARBA" id="ARBA00022570"/>
    </source>
</evidence>
<comment type="miscellaneous">
    <text evidence="32">Inhibitors targeting HIV-1 viral envelope proteins are used as antiretroviral drugs. Attachment of virions to the cell surface via non-specific interactions and CD4 binding can be blocked by inhibitors that include cyanovirin-N, cyclotriazadisulfonamide analogs, PRO 2000, TNX 355 and PRO 542. In addition, BMS 806 can block CD4-induced conformational changes. Env interactions with the coreceptor molecules can be targeted by CCR5 antagonists including SCH-D, maraviroc (UK 427857) and aplaviroc (GW 873140), and the CXCR4 antagonist AMD 070. Fusion of viral and cellular membranes can be inhibited by peptides such as enfuvirtide and tifuvirtide (T 1249). Resistance to inhibitors associated with mutations in Env are observed. Most of the time, single mutations confer only a modest reduction in drug susceptibility. Combination of several mutations is usually required to develop a high-level drug resistance.</text>
</comment>
<feature type="disulfide bond" evidence="32">
    <location>
        <begin position="224"/>
        <end position="235"/>
    </location>
</feature>
<dbReference type="GO" id="GO:0052031">
    <property type="term" value="P:symbiont-mediated perturbation of host defense response"/>
    <property type="evidence" value="ECO:0007669"/>
    <property type="project" value="UniProtKB-UniRule"/>
</dbReference>
<keyword evidence="25 32" id="KW-0472">Membrane</keyword>
<feature type="domain" description="Human immunodeficiency virus 1 envelope glycoprotein Gp120" evidence="34">
    <location>
        <begin position="132"/>
        <end position="493"/>
    </location>
</feature>
<evidence type="ECO:0000256" key="13">
    <source>
        <dbReference type="ARBA" id="ARBA00022685"/>
    </source>
</evidence>
<keyword evidence="7 32" id="KW-1168">Fusion of virus membrane with host membrane</keyword>
<keyword evidence="14 32" id="KW-0812">Transmembrane</keyword>
<evidence type="ECO:0000256" key="12">
    <source>
        <dbReference type="ARBA" id="ARBA00022595"/>
    </source>
</evidence>
<keyword evidence="28 32" id="KW-0325">Glycoprotein</keyword>
<comment type="domain">
    <text evidence="32">The YXXL motif is involved in determining the exact site of viral release at the surface of infected mononuclear cells and promotes endocytosis. YXXL and di-leucine endocytosis motifs interact directly or indirectly with the clathrin adapter complexes, opperate independently, and their activities are not additive.</text>
</comment>
<keyword evidence="31 32" id="KW-1160">Virus entry into host cell</keyword>
<feature type="site" description="Cleavage; by host furin" evidence="32">
    <location>
        <begin position="493"/>
        <end position="494"/>
    </location>
</feature>
<keyword evidence="26 32" id="KW-0564">Palmitate</keyword>
<feature type="disulfide bond" evidence="32">
    <location>
        <begin position="51"/>
        <end position="71"/>
    </location>
</feature>
<feature type="region of interest" description="Immunosuppression" evidence="32">
    <location>
        <begin position="556"/>
        <end position="574"/>
    </location>
</feature>
<evidence type="ECO:0000256" key="1">
    <source>
        <dbReference type="ARBA" id="ARBA00004402"/>
    </source>
</evidence>
<comment type="domain">
    <text evidence="32">The membrane proximal external region (MPER) present in gp41 is a tryptophan-rich region recognized by the antibodies 2F5, Z13, and 4E10. MPER seems to play a role in fusion.</text>
</comment>
<evidence type="ECO:0000259" key="35">
    <source>
        <dbReference type="Pfam" id="PF00517"/>
    </source>
</evidence>
<keyword evidence="13 32" id="KW-0165">Cleavage on pair of basic residues</keyword>
<dbReference type="GO" id="GO:1903911">
    <property type="term" value="P:positive regulation of receptor clustering"/>
    <property type="evidence" value="ECO:0007669"/>
    <property type="project" value="UniProtKB-UniRule"/>
</dbReference>
<feature type="topological domain" description="Cytoplasmic" evidence="32">
    <location>
        <begin position="688"/>
        <end position="845"/>
    </location>
</feature>
<dbReference type="GO" id="GO:0019031">
    <property type="term" value="C:viral envelope"/>
    <property type="evidence" value="ECO:0007669"/>
    <property type="project" value="UniProtKB-KW"/>
</dbReference>
<dbReference type="EMBL" id="KR861333">
    <property type="protein sequence ID" value="AKN11017.1"/>
    <property type="molecule type" value="Genomic_DNA"/>
</dbReference>
<dbReference type="SUPFAM" id="SSF56502">
    <property type="entry name" value="gp120 core"/>
    <property type="match status" value="2"/>
</dbReference>
<comment type="subcellular location">
    <molecule>Transmembrane protein gp41</molecule>
    <subcellularLocation>
        <location evidence="32">Virion membrane</location>
        <topology evidence="32">Single-pass type I membrane protein</topology>
    </subcellularLocation>
    <subcellularLocation>
        <location evidence="32">Host cell membrane</location>
        <topology evidence="32">Single-pass type I membrane protein</topology>
    </subcellularLocation>
    <subcellularLocation>
        <location evidence="32">Host endosome membrane</location>
        <topology evidence="32">Single-pass type I membrane protein</topology>
    </subcellularLocation>
    <text evidence="32">It is probably concentrated at the site of budding and incorporated into the virions possibly by contacts between the cytoplasmic tail of Env and the N-terminus of Gag.</text>
</comment>
<evidence type="ECO:0000256" key="5">
    <source>
        <dbReference type="ARBA" id="ARBA00004578"/>
    </source>
</evidence>
<dbReference type="FunFam" id="1.10.287.210:FF:000001">
    <property type="entry name" value="Envelope glycoprotein gp160"/>
    <property type="match status" value="1"/>
</dbReference>
<dbReference type="GO" id="GO:1903908">
    <property type="term" value="P:positive regulation of plasma membrane raft polarization"/>
    <property type="evidence" value="ECO:0007669"/>
    <property type="project" value="UniProtKB-UniRule"/>
</dbReference>
<keyword evidence="18 32" id="KW-0946">Virion</keyword>
<evidence type="ECO:0000313" key="36">
    <source>
        <dbReference type="EMBL" id="AKN11017.1"/>
    </source>
</evidence>
<dbReference type="GO" id="GO:0019064">
    <property type="term" value="P:fusion of virus membrane with host plasma membrane"/>
    <property type="evidence" value="ECO:0007669"/>
    <property type="project" value="UniProtKB-UniRule"/>
</dbReference>
<keyword evidence="21 32" id="KW-1164">Virus endocytosis by host</keyword>
<comment type="miscellaneous">
    <text evidence="32">HIV-1 lineages are divided in three main groups, M (for Major), O (for Outlier), and N (for New, or Non-M, Non-O). The vast majority of strains found worldwide belong to the group M. Group O seems to be endemic to and largely confined to Cameroon and neighboring countries in West Central Africa, where these viruses represent a small minority of HIV-1 strains. The group N is represented by a limited number of isolates from Cameroonian persons. The group M is further subdivided in 9 clades or subtypes (A to D, F to H, J and K).</text>
</comment>
<dbReference type="FunFam" id="2.170.40.20:FF:000003">
    <property type="entry name" value="Envelope glycoprotein gp160"/>
    <property type="match status" value="1"/>
</dbReference>
<feature type="coiled-coil region" evidence="32">
    <location>
        <begin position="615"/>
        <end position="649"/>
    </location>
</feature>
<gene>
    <name evidence="32 36" type="primary">env</name>
</gene>
<feature type="chain" id="PRO_5023544894" description="Envelope glycoprotein gp160" evidence="32">
    <location>
        <begin position="30"/>
        <end position="845"/>
    </location>
</feature>
<dbReference type="FunFam" id="1.20.5.490:FF:000001">
    <property type="entry name" value="Envelope glycoprotein gp160"/>
    <property type="match status" value="1"/>
</dbReference>
<comment type="similarity">
    <text evidence="32">Belongs to the HIV-1 env protein family.</text>
</comment>
<evidence type="ECO:0000256" key="24">
    <source>
        <dbReference type="ARBA" id="ARBA00023054"/>
    </source>
</evidence>
<dbReference type="Gene3D" id="2.170.40.20">
    <property type="entry name" value="Human immunodeficiency virus 1, Gp160, envelope glycoprotein"/>
    <property type="match status" value="2"/>
</dbReference>
<keyword evidence="23 32" id="KW-1039">Host endosome</keyword>
<feature type="disulfide bond" evidence="32">
    <location>
        <begin position="580"/>
        <end position="586"/>
    </location>
</feature>
<feature type="chain" id="PRO_5023544893" description="Transmembrane protein gp41" evidence="32">
    <location>
        <begin position="494"/>
        <end position="845"/>
    </location>
</feature>
<evidence type="ECO:0000256" key="21">
    <source>
        <dbReference type="ARBA" id="ARBA00022890"/>
    </source>
</evidence>
<evidence type="ECO:0000256" key="2">
    <source>
        <dbReference type="ARBA" id="ARBA00004433"/>
    </source>
</evidence>
<comment type="subunit">
    <text evidence="32">The mature envelope protein (Env) consists of a homotrimer of non-covalently associated gp120-gp41 heterodimers. The resulting complex protrudes from the virus surface as a spike. There seems to be as few as 10 spikes on the average virion. Surface protein gp120 interacts with host CD4, CCR5 and CXCR4. Gp120 also interacts with the C-type lectins CD209/DC-SIGN and CLEC4M/DC-SIGNR (collectively referred to as DC-SIGN(R)). Gp120 and gp41 interact with GalCer. Gp120 interacts with host ITGA4/ITGB7 complex; on CD4+ T-cells, this interaction results in rapid activation of integrin ITGAL/LFA-1, which facilitates efficient cell-to-cell spreading of HIV-1. Gp120 interacts with cell-associated heparan sulfate; this interaction increases virus infectivity on permissive cells and may be involved in infection of CD4- cells.</text>
</comment>
<organismHost>
    <name type="scientific">Homo sapiens</name>
    <name type="common">Human</name>
    <dbReference type="NCBI Taxonomy" id="9606"/>
</organismHost>
<dbReference type="InterPro" id="IPR036377">
    <property type="entry name" value="Gp120_core_sf"/>
</dbReference>
<organism evidence="36">
    <name type="scientific">Human immunodeficiency virus type 1</name>
    <name type="common">HIV-1</name>
    <dbReference type="NCBI Taxonomy" id="11676"/>
    <lineage>
        <taxon>Viruses</taxon>
        <taxon>Riboviria</taxon>
        <taxon>Pararnavirae</taxon>
        <taxon>Artverviricota</taxon>
        <taxon>Revtraviricetes</taxon>
        <taxon>Ortervirales</taxon>
        <taxon>Retroviridae</taxon>
        <taxon>Orthoretrovirinae</taxon>
        <taxon>Lentivirus</taxon>
        <taxon>Lentivirus humimdef1</taxon>
    </lineage>
</organism>
<evidence type="ECO:0000256" key="22">
    <source>
        <dbReference type="ARBA" id="ARBA00022989"/>
    </source>
</evidence>
<reference evidence="36" key="1">
    <citation type="journal article" date="2015" name="J. Clin. Microbiol.">
        <title>Long-Range HIV Genotyping Using Viral RNA and Proviral DNA for Analysis of HIV Drug Resistance and HIV Clustering.</title>
        <authorList>
            <person name="Novitsky V."/>
            <person name="Zahralban-Steele M."/>
            <person name="McLane M.F."/>
            <person name="Moyo S."/>
            <person name="van Widenfelt E."/>
            <person name="Gaseitsiwe S."/>
            <person name="Makhema J."/>
            <person name="Essex M."/>
        </authorList>
    </citation>
    <scope>NUCLEOTIDE SEQUENCE</scope>
    <source>
        <strain evidence="36">Mpp_00307_amp2</strain>
    </source>
</reference>
<feature type="transmembrane region" description="Helical" evidence="33">
    <location>
        <begin position="13"/>
        <end position="39"/>
    </location>
</feature>
<comment type="subcellular location">
    <molecule>Surface protein gp120</molecule>
    <subcellularLocation>
        <location evidence="32">Virion membrane</location>
        <topology evidence="32">Peripheral membrane protein</topology>
    </subcellularLocation>
    <subcellularLocation>
        <location evidence="32">Host cell membrane</location>
        <topology evidence="32">Peripheral membrane protein</topology>
    </subcellularLocation>
    <subcellularLocation>
        <location evidence="32">Host endosome membrane</location>
        <topology evidence="32">Single-pass type I membrane protein</topology>
    </subcellularLocation>
    <text evidence="32">The surface protein is not anchored to the viral envelope, but associates with the extravirion surface through its binding to TM. It is probably concentrated at the site of budding and incorporated into the virions possibly by contacts between the cytoplasmic tail of Env and the N-terminus of Gag.</text>
</comment>
<feature type="region of interest" description="Fusion peptide" evidence="32">
    <location>
        <begin position="494"/>
        <end position="514"/>
    </location>
</feature>
<evidence type="ECO:0000256" key="23">
    <source>
        <dbReference type="ARBA" id="ARBA00023046"/>
    </source>
</evidence>
<dbReference type="Gene3D" id="1.10.287.210">
    <property type="match status" value="1"/>
</dbReference>
<evidence type="ECO:0000256" key="9">
    <source>
        <dbReference type="ARBA" id="ARBA00022511"/>
    </source>
</evidence>
<dbReference type="GO" id="GO:0005198">
    <property type="term" value="F:structural molecule activity"/>
    <property type="evidence" value="ECO:0007669"/>
    <property type="project" value="UniProtKB-UniRule"/>
</dbReference>
<accession>A0A0H3YD38</accession>
<evidence type="ECO:0000256" key="6">
    <source>
        <dbReference type="ARBA" id="ARBA00004650"/>
    </source>
</evidence>
<keyword evidence="10 32" id="KW-1165">Clathrin-mediated endocytosis of virus by host</keyword>
<evidence type="ECO:0000256" key="8">
    <source>
        <dbReference type="ARBA" id="ARBA00022510"/>
    </source>
</evidence>
<evidence type="ECO:0000256" key="18">
    <source>
        <dbReference type="ARBA" id="ARBA00022844"/>
    </source>
</evidence>
<dbReference type="InterPro" id="IPR000328">
    <property type="entry name" value="GP41-like"/>
</dbReference>
<evidence type="ECO:0000256" key="14">
    <source>
        <dbReference type="ARBA" id="ARBA00022692"/>
    </source>
</evidence>
<dbReference type="Pfam" id="PF00516">
    <property type="entry name" value="GP120"/>
    <property type="match status" value="1"/>
</dbReference>
<comment type="function">
    <text evidence="32">Envelope glycoprotein gp160: Oligomerizes in the host endoplasmic reticulum into predominantly trimers. In a second time, gp160 transits in the host Golgi, where glycosylation is completed. The precursor is then proteolytically cleaved in the trans-Golgi and thereby activated by cellular furin or furin-like proteases to produce gp120 and gp41.</text>
</comment>
<dbReference type="GO" id="GO:0019082">
    <property type="term" value="P:viral protein processing"/>
    <property type="evidence" value="ECO:0007669"/>
    <property type="project" value="UniProtKB-UniRule"/>
</dbReference>
<feature type="lipid moiety-binding region" description="S-palmitoyl cysteine; by host" evidence="32">
    <location>
        <position position="746"/>
    </location>
</feature>
<evidence type="ECO:0000256" key="16">
    <source>
        <dbReference type="ARBA" id="ARBA00022729"/>
    </source>
</evidence>
<dbReference type="SUPFAM" id="SSF58069">
    <property type="entry name" value="Virus ectodomain"/>
    <property type="match status" value="1"/>
</dbReference>
<name>A0A0H3YD38_HV1</name>
<keyword evidence="22 32" id="KW-1133">Transmembrane helix</keyword>
<comment type="caution">
    <text evidence="32 33">Lacks conserved residue(s) required for the propagation of feature annotation.</text>
</comment>
<keyword evidence="24 32" id="KW-0175">Coiled coil</keyword>
<keyword evidence="30 32" id="KW-0449">Lipoprotein</keyword>
<comment type="domain">
    <text evidence="32">The CD4-binding region is targeted by the antibody b12.</text>
</comment>
<comment type="domain">
    <text evidence="32">Some of the most genetically diverse regions of the viral genome are present in Env. They are called variable regions 1 through 5 (V1 through V5). Coreceptor usage of gp120 is determined mainly by the primary structure of the third variable region (V3) in the outer domain of gp120. The sequence of V3 determines which coreceptor, CCR5 and/or CXCR4 (corresponding to R5/macrophage, X4/T cell and R5X4/T cell and macrophage tropism), is used to trigger the fusion potential of the Env complex, and hence which cells the virus can infect. Binding to CCR5 involves a region adjacent in addition to V3.</text>
</comment>
<evidence type="ECO:0000256" key="25">
    <source>
        <dbReference type="ARBA" id="ARBA00023136"/>
    </source>
</evidence>
<comment type="domain">
    <text evidence="32 33">The 17 amino acids long immunosuppressive region is present in many retroviral envelope proteins. Synthetic peptides derived from this relatively conserved sequence inhibit immune function in vitro and in vivo.</text>
</comment>
<evidence type="ECO:0000256" key="4">
    <source>
        <dbReference type="ARBA" id="ARBA00004563"/>
    </source>
</evidence>
<feature type="transmembrane region" description="Helical" evidence="33">
    <location>
        <begin position="494"/>
        <end position="517"/>
    </location>
</feature>
<keyword evidence="15 32" id="KW-0053">Apoptosis</keyword>
<keyword evidence="11 32" id="KW-0945">Host-virus interaction</keyword>
<dbReference type="GO" id="GO:0039654">
    <property type="term" value="P:fusion of virus membrane with host endosome membrane"/>
    <property type="evidence" value="ECO:0007669"/>
    <property type="project" value="UniProtKB-UniRule"/>
</dbReference>
<comment type="PTM">
    <text evidence="32">Palmitoylation of the transmembrane protein and of Env polyprotein (prior to its proteolytic cleavage) is essential for their association with host cell membrane lipid rafts. Palmitoylation is therefore required for envelope trafficking to classical lipid rafts, but not for viral replication.</text>
</comment>
<evidence type="ECO:0000256" key="11">
    <source>
        <dbReference type="ARBA" id="ARBA00022581"/>
    </source>
</evidence>
<dbReference type="HAMAP" id="MF_04083">
    <property type="entry name" value="HIV_ENV"/>
    <property type="match status" value="1"/>
</dbReference>
<evidence type="ECO:0000256" key="20">
    <source>
        <dbReference type="ARBA" id="ARBA00022879"/>
    </source>
</evidence>
<dbReference type="FunFam" id="2.170.40.20:FF:000002">
    <property type="entry name" value="Envelope glycoprotein gp160"/>
    <property type="match status" value="1"/>
</dbReference>
<keyword evidence="20 32" id="KW-0261">Viral envelope protein</keyword>
<protein>
    <recommendedName>
        <fullName evidence="32">Envelope glycoprotein gp160</fullName>
    </recommendedName>
    <alternativeName>
        <fullName evidence="32">Env polyprotein</fullName>
    </alternativeName>
    <component>
        <recommendedName>
            <fullName evidence="32">Surface protein gp120</fullName>
            <shortName evidence="32">SU</shortName>
        </recommendedName>
        <alternativeName>
            <fullName evidence="32">Glycoprotein 120</fullName>
            <shortName evidence="32">gp120</shortName>
        </alternativeName>
    </component>
    <component>
        <recommendedName>
            <fullName evidence="32">Transmembrane protein gp41</fullName>
            <shortName evidence="32">TM</shortName>
        </recommendedName>
        <alternativeName>
            <fullName evidence="32">Glycoprotein 41</fullName>
            <shortName evidence="32">gp41</shortName>
        </alternativeName>
    </component>
</protein>
<comment type="function">
    <text evidence="32">Surface protein gp120: Attaches the virus to the host lymphoid cell by binding to the primary receptor CD4. This interaction induces a structural rearrangement creating a high affinity binding site for a chemokine coreceptor like CXCR4 and/or CCR5. Acts as a ligand for CD209/DC-SIGN and CLEC4M/DC-SIGNR, which are respectively found on dendritic cells (DCs), and on endothelial cells of liver sinusoids and lymph node sinuses. These interactions allow capture of viral particles at mucosal surfaces by these cells and subsequent transmission to permissive cells. HIV subverts the migration properties of dendritic cells to gain access to CD4+ T-cells in lymph nodes. Virus transmission to permissive T-cells occurs either in trans (without DCs infection, through viral capture and transmission), or in cis (following DCs productive infection, through the usual CD4-gp120 interaction), thereby inducing a robust infection. In trans infection, bound virions remain infectious over days and it is proposed that they are not degraded, but protected in non-lysosomal acidic organelles within the DCs close to the cell membrane thus contributing to the viral infectious potential during DCs' migration from the periphery to the lymphoid tissues. On arrival at lymphoid tissues, intact virions recycle back to DCs' cell surface allowing virus transmission to CD4+ T-cells.</text>
</comment>
<keyword evidence="9 32" id="KW-1032">Host cell membrane</keyword>
<feature type="short sequence motif" description="YXXL motif; contains endocytosis signal" evidence="32">
    <location>
        <begin position="694"/>
        <end position="697"/>
    </location>
</feature>
<keyword evidence="12 32" id="KW-1162">Viral penetration into host cytoplasm</keyword>
<sequence length="845" mass="95694">MRVMGIQKNCQQWWIWGILGFWMLMICNGNLWVTVYYGVPVWKEAKTTLFCASDAKAYEKEVHNVWATHACVPTDPNPQEMVLENVTENFNMWKNDMVDQMQEDIISLWDQSLKPCVKLTPLCVTLNCTDANSASNNGTTSTSNNEMRNCSFNITTEIRDRKQLGRALFYKLDTVPLDNDTSDYRKYRFINCNTSVITQACPKVSFEPIPIHYCAPAGYAILKCNNKTFNGTGPCNNVSTVQCTHGIRPVVSTQLLLNGSLAEEEIIIRSENLENNVKTIIVQLNESVQIRCIRPNNNTRTSMRIGPGQTFYATGAIIGNIRQAYCTINASAWNATLQKVRGKLGESFPDKTIVFEPHSGGDLEITTHTFNCGGEFFYCNTSGLFNDTNDGTTNITLPCRIKQIINMWQGVGRAMYAPPIAGNIKCESNITGLLLTRDGGNNSSEKIERFRPGGGDMRDNWRSELYKYKVVEIKPLGIAPTEARRRVVEREKRAVGIGAVFLGFLGAAGSTMGAASITLTVQARQLLSGIVQQQSNLLRAIEAQQHLLQLTVWGIKQLQTRVLALERYLKDQQLLGIWGCSGKLICTTNVPWNSSWSNKTLDEIWSNMTWMQWDREINNYTNTIYRLLEDSQNQQEKNEKDLLTLDSWNNLWNWFSITNWLWYIKIFIMIVGGLIGLRIIFAVLSIVNRVRQGYSPLSFQTLIPNQRGPDRLGRIDEEGGEQDRDRSVRLVSGFLPLVWDDLRSLCLFSYHRLRDFILIVGRAVELLGSSSLRGLQRGWETLKYLGSLVQYWGLELKKSAISLLDTVAIAVAEGTDRIIEIIQGICRAICNIPRRIRQGFERILQ</sequence>
<evidence type="ECO:0000256" key="28">
    <source>
        <dbReference type="ARBA" id="ARBA00023180"/>
    </source>
</evidence>
<evidence type="ECO:0000256" key="7">
    <source>
        <dbReference type="ARBA" id="ARBA00022506"/>
    </source>
</evidence>
<evidence type="ECO:0000256" key="33">
    <source>
        <dbReference type="RuleBase" id="RU363095"/>
    </source>
</evidence>
<comment type="subcellular location">
    <subcellularLocation>
        <location evidence="3">Host cell membrane</location>
        <topology evidence="3">Peripheral membrane protein</topology>
    </subcellularLocation>
    <subcellularLocation>
        <location evidence="1">Host cell membrane</location>
        <topology evidence="1">Single-pass type I membrane protein</topology>
    </subcellularLocation>
    <subcellularLocation>
        <location evidence="2">Host endosome membrane</location>
        <topology evidence="2">Peripheral membrane protein</topology>
    </subcellularLocation>
    <subcellularLocation>
        <location evidence="5">Host endosome membrane</location>
        <topology evidence="5">Single-pass type I membrane protein</topology>
    </subcellularLocation>
    <subcellularLocation>
        <location evidence="6">Virion membrane</location>
        <topology evidence="6">Peripheral membrane protein</topology>
    </subcellularLocation>
    <subcellularLocation>
        <location evidence="4">Virion membrane</location>
        <topology evidence="4">Single-pass type I membrane protein</topology>
    </subcellularLocation>
</comment>
<evidence type="ECO:0000256" key="17">
    <source>
        <dbReference type="ARBA" id="ARBA00022804"/>
    </source>
</evidence>
<dbReference type="Pfam" id="PF00517">
    <property type="entry name" value="GP41"/>
    <property type="match status" value="1"/>
</dbReference>
<dbReference type="GO" id="GO:0075512">
    <property type="term" value="P:clathrin-dependent endocytosis of virus by host cell"/>
    <property type="evidence" value="ECO:0007669"/>
    <property type="project" value="UniProtKB-UniRule"/>
</dbReference>
<dbReference type="GO" id="GO:0020002">
    <property type="term" value="C:host cell plasma membrane"/>
    <property type="evidence" value="ECO:0007669"/>
    <property type="project" value="UniProtKB-SubCell"/>
</dbReference>
<comment type="PTM">
    <text evidence="32">Highly glycosylated by host. The high number of glycan on the protein is reffered to as 'glycan shield' because it contributes to hide protein sequence from adaptive immune system.</text>
</comment>
<keyword evidence="8 32" id="KW-1170">Fusion of virus membrane with host endosomal membrane</keyword>
<evidence type="ECO:0000256" key="30">
    <source>
        <dbReference type="ARBA" id="ARBA00023288"/>
    </source>
</evidence>
<dbReference type="InterPro" id="IPR037527">
    <property type="entry name" value="Gp160"/>
</dbReference>